<reference evidence="2 3" key="1">
    <citation type="journal article" date="2024" name="BMC Genomics">
        <title>De novo assembly and annotation of Popillia japonica's genome with initial clues to its potential as an invasive pest.</title>
        <authorList>
            <person name="Cucini C."/>
            <person name="Boschi S."/>
            <person name="Funari R."/>
            <person name="Cardaioli E."/>
            <person name="Iannotti N."/>
            <person name="Marturano G."/>
            <person name="Paoli F."/>
            <person name="Bruttini M."/>
            <person name="Carapelli A."/>
            <person name="Frati F."/>
            <person name="Nardi F."/>
        </authorList>
    </citation>
    <scope>NUCLEOTIDE SEQUENCE [LARGE SCALE GENOMIC DNA]</scope>
    <source>
        <strain evidence="2">DMR45628</strain>
    </source>
</reference>
<accession>A0AAW1N1V3</accession>
<evidence type="ECO:0000256" key="1">
    <source>
        <dbReference type="SAM" id="MobiDB-lite"/>
    </source>
</evidence>
<dbReference type="EMBL" id="JASPKY010000015">
    <property type="protein sequence ID" value="KAK9753148.1"/>
    <property type="molecule type" value="Genomic_DNA"/>
</dbReference>
<name>A0AAW1N1V3_POPJA</name>
<protein>
    <submittedName>
        <fullName evidence="2">Uncharacterized protein</fullName>
    </submittedName>
</protein>
<gene>
    <name evidence="2" type="ORF">QE152_g3578</name>
</gene>
<feature type="region of interest" description="Disordered" evidence="1">
    <location>
        <begin position="23"/>
        <end position="64"/>
    </location>
</feature>
<evidence type="ECO:0000313" key="2">
    <source>
        <dbReference type="EMBL" id="KAK9753148.1"/>
    </source>
</evidence>
<comment type="caution">
    <text evidence="2">The sequence shown here is derived from an EMBL/GenBank/DDBJ whole genome shotgun (WGS) entry which is preliminary data.</text>
</comment>
<evidence type="ECO:0000313" key="3">
    <source>
        <dbReference type="Proteomes" id="UP001458880"/>
    </source>
</evidence>
<dbReference type="Proteomes" id="UP001458880">
    <property type="component" value="Unassembled WGS sequence"/>
</dbReference>
<keyword evidence="3" id="KW-1185">Reference proteome</keyword>
<feature type="compositionally biased region" description="Basic and acidic residues" evidence="1">
    <location>
        <begin position="75"/>
        <end position="85"/>
    </location>
</feature>
<proteinExistence type="predicted"/>
<feature type="compositionally biased region" description="Polar residues" evidence="1">
    <location>
        <begin position="25"/>
        <end position="64"/>
    </location>
</feature>
<feature type="region of interest" description="Disordered" evidence="1">
    <location>
        <begin position="73"/>
        <end position="92"/>
    </location>
</feature>
<sequence>MSLTPSSLLARLEELKKWQAKQQERLSQQSSRFENTNNTPSNYDTIQGLSEFDSSVESPQANVKQTYRTVLAEKNSNRESNRIEMRNPTVDSPSLDRMLLETLL</sequence>
<organism evidence="2 3">
    <name type="scientific">Popillia japonica</name>
    <name type="common">Japanese beetle</name>
    <dbReference type="NCBI Taxonomy" id="7064"/>
    <lineage>
        <taxon>Eukaryota</taxon>
        <taxon>Metazoa</taxon>
        <taxon>Ecdysozoa</taxon>
        <taxon>Arthropoda</taxon>
        <taxon>Hexapoda</taxon>
        <taxon>Insecta</taxon>
        <taxon>Pterygota</taxon>
        <taxon>Neoptera</taxon>
        <taxon>Endopterygota</taxon>
        <taxon>Coleoptera</taxon>
        <taxon>Polyphaga</taxon>
        <taxon>Scarabaeiformia</taxon>
        <taxon>Scarabaeidae</taxon>
        <taxon>Rutelinae</taxon>
        <taxon>Popillia</taxon>
    </lineage>
</organism>
<dbReference type="AlphaFoldDB" id="A0AAW1N1V3"/>